<feature type="compositionally biased region" description="Polar residues" evidence="1">
    <location>
        <begin position="281"/>
        <end position="301"/>
    </location>
</feature>
<dbReference type="OrthoDB" id="9936937at2759"/>
<feature type="region of interest" description="Disordered" evidence="1">
    <location>
        <begin position="403"/>
        <end position="453"/>
    </location>
</feature>
<proteinExistence type="predicted"/>
<accession>A0A4Q1BRK2</accession>
<dbReference type="VEuPathDB" id="FungiDB:TREMEDRAFT_61696"/>
<evidence type="ECO:0000256" key="1">
    <source>
        <dbReference type="SAM" id="MobiDB-lite"/>
    </source>
</evidence>
<keyword evidence="4" id="KW-1185">Reference proteome</keyword>
<dbReference type="PANTHER" id="PTHR36855:SF1">
    <property type="entry name" value="PEROXISOME MEMBRANE ANCHOR PROTEIN PEX14P N-TERMINAL DOMAIN-CONTAINING PROTEIN"/>
    <property type="match status" value="1"/>
</dbReference>
<feature type="compositionally biased region" description="Pro residues" evidence="1">
    <location>
        <begin position="314"/>
        <end position="327"/>
    </location>
</feature>
<name>A0A4Q1BRK2_TREME</name>
<feature type="compositionally biased region" description="Low complexity" evidence="1">
    <location>
        <begin position="265"/>
        <end position="280"/>
    </location>
</feature>
<feature type="compositionally biased region" description="Polar residues" evidence="1">
    <location>
        <begin position="255"/>
        <end position="264"/>
    </location>
</feature>
<feature type="region of interest" description="Disordered" evidence="1">
    <location>
        <begin position="94"/>
        <end position="121"/>
    </location>
</feature>
<protein>
    <recommendedName>
        <fullName evidence="2">PEX14-like helix-turn-helix domain-containing protein</fullName>
    </recommendedName>
</protein>
<dbReference type="InParanoid" id="A0A4Q1BRK2"/>
<sequence length="453" mass="50202">MQPPPPPQGGHSAPLQAIFDEFEAYPFSDDPDFKAGLPTVVAAIRAKERTAAQIDEMIGRAQWFYFTRIKNLQIPWEAYAQYSQSQIQTYPTANQSGTISLSSPPGQRPGATSTARPSDPLAQLNNLAEARRMMSSLPGREGGEEGMSFAMLCRLISEGRAGEVAQAQREGEGMVVDAINTASPSISTLSTRPKPWQTMNSLKEKQIGGLNDSFIPEQKFTYKGSPYDFRLPESMNPSNRSSSHSPRTKHESRSSQHTSNFQQAQNNEHNQHSGQSSNSQKIQSQHFNRPNHHSSSLNSHTPELVNQVVHPSRSSPPNPLPPSPPQSYPFNISSTAPTYPHTSGQYDNGGISSMSDSHPHRSGFFPTDRTHQTEVETSEQYDIPLIFDPTYLPETGIVAGRYRDRERGQMLNPRRVSETGQALKQEEDRGMSWSPPAMMPYGWAPPPKSSRSN</sequence>
<dbReference type="Pfam" id="PF25871">
    <property type="entry name" value="HTH_76"/>
    <property type="match status" value="1"/>
</dbReference>
<evidence type="ECO:0000313" key="3">
    <source>
        <dbReference type="EMBL" id="RXK40603.1"/>
    </source>
</evidence>
<feature type="compositionally biased region" description="Low complexity" evidence="1">
    <location>
        <begin position="234"/>
        <end position="245"/>
    </location>
</feature>
<evidence type="ECO:0000313" key="4">
    <source>
        <dbReference type="Proteomes" id="UP000289152"/>
    </source>
</evidence>
<dbReference type="EMBL" id="SDIL01000016">
    <property type="protein sequence ID" value="RXK40603.1"/>
    <property type="molecule type" value="Genomic_DNA"/>
</dbReference>
<evidence type="ECO:0000259" key="2">
    <source>
        <dbReference type="Pfam" id="PF25871"/>
    </source>
</evidence>
<feature type="domain" description="PEX14-like helix-turn-helix" evidence="2">
    <location>
        <begin position="17"/>
        <end position="86"/>
    </location>
</feature>
<dbReference type="Proteomes" id="UP000289152">
    <property type="component" value="Unassembled WGS sequence"/>
</dbReference>
<dbReference type="STRING" id="5217.A0A4Q1BRK2"/>
<comment type="caution">
    <text evidence="3">The sequence shown here is derived from an EMBL/GenBank/DDBJ whole genome shotgun (WGS) entry which is preliminary data.</text>
</comment>
<feature type="compositionally biased region" description="Polar residues" evidence="1">
    <location>
        <begin position="330"/>
        <end position="356"/>
    </location>
</feature>
<organism evidence="3 4">
    <name type="scientific">Tremella mesenterica</name>
    <name type="common">Jelly fungus</name>
    <dbReference type="NCBI Taxonomy" id="5217"/>
    <lineage>
        <taxon>Eukaryota</taxon>
        <taxon>Fungi</taxon>
        <taxon>Dikarya</taxon>
        <taxon>Basidiomycota</taxon>
        <taxon>Agaricomycotina</taxon>
        <taxon>Tremellomycetes</taxon>
        <taxon>Tremellales</taxon>
        <taxon>Tremellaceae</taxon>
        <taxon>Tremella</taxon>
    </lineage>
</organism>
<dbReference type="AlphaFoldDB" id="A0A4Q1BRK2"/>
<dbReference type="InterPro" id="IPR058841">
    <property type="entry name" value="HTH_76"/>
</dbReference>
<reference evidence="3 4" key="1">
    <citation type="submission" date="2016-06" db="EMBL/GenBank/DDBJ databases">
        <title>Evolution of pathogenesis and genome organization in the Tremellales.</title>
        <authorList>
            <person name="Cuomo C."/>
            <person name="Litvintseva A."/>
            <person name="Heitman J."/>
            <person name="Chen Y."/>
            <person name="Sun S."/>
            <person name="Springer D."/>
            <person name="Dromer F."/>
            <person name="Young S."/>
            <person name="Zeng Q."/>
            <person name="Chapman S."/>
            <person name="Gujja S."/>
            <person name="Saif S."/>
            <person name="Birren B."/>
        </authorList>
    </citation>
    <scope>NUCLEOTIDE SEQUENCE [LARGE SCALE GENOMIC DNA]</scope>
    <source>
        <strain evidence="3 4">ATCC 28783</strain>
    </source>
</reference>
<feature type="compositionally biased region" description="Pro residues" evidence="1">
    <location>
        <begin position="443"/>
        <end position="453"/>
    </location>
</feature>
<feature type="compositionally biased region" description="Polar residues" evidence="1">
    <location>
        <begin position="94"/>
        <end position="116"/>
    </location>
</feature>
<dbReference type="PANTHER" id="PTHR36855">
    <property type="entry name" value="CHROMOSOME 10, WHOLE GENOME SHOTGUN SEQUENCE"/>
    <property type="match status" value="1"/>
</dbReference>
<gene>
    <name evidence="3" type="ORF">M231_02058</name>
</gene>
<feature type="region of interest" description="Disordered" evidence="1">
    <location>
        <begin position="225"/>
        <end position="382"/>
    </location>
</feature>